<accession>A0ACA9RWY7</accession>
<gene>
    <name evidence="1" type="ORF">RPERSI_LOCUS23673</name>
</gene>
<proteinExistence type="predicted"/>
<reference evidence="1" key="1">
    <citation type="submission" date="2021-06" db="EMBL/GenBank/DDBJ databases">
        <authorList>
            <person name="Kallberg Y."/>
            <person name="Tangrot J."/>
            <person name="Rosling A."/>
        </authorList>
    </citation>
    <scope>NUCLEOTIDE SEQUENCE</scope>
    <source>
        <strain evidence="1">MA461A</strain>
    </source>
</reference>
<feature type="non-terminal residue" evidence="1">
    <location>
        <position position="69"/>
    </location>
</feature>
<evidence type="ECO:0000313" key="1">
    <source>
        <dbReference type="EMBL" id="CAG8813046.1"/>
    </source>
</evidence>
<comment type="caution">
    <text evidence="1">The sequence shown here is derived from an EMBL/GenBank/DDBJ whole genome shotgun (WGS) entry which is preliminary data.</text>
</comment>
<dbReference type="Proteomes" id="UP000789920">
    <property type="component" value="Unassembled WGS sequence"/>
</dbReference>
<name>A0ACA9RWY7_9GLOM</name>
<feature type="non-terminal residue" evidence="1">
    <location>
        <position position="1"/>
    </location>
</feature>
<sequence length="69" mass="7676">NQNDDNPAYESVNYNETGEMQSVNITAKITDAIKKNQDSDVQPNIGSRDVPFVLVNDPIPIRMLINITS</sequence>
<organism evidence="1 2">
    <name type="scientific">Racocetra persica</name>
    <dbReference type="NCBI Taxonomy" id="160502"/>
    <lineage>
        <taxon>Eukaryota</taxon>
        <taxon>Fungi</taxon>
        <taxon>Fungi incertae sedis</taxon>
        <taxon>Mucoromycota</taxon>
        <taxon>Glomeromycotina</taxon>
        <taxon>Glomeromycetes</taxon>
        <taxon>Diversisporales</taxon>
        <taxon>Gigasporaceae</taxon>
        <taxon>Racocetra</taxon>
    </lineage>
</organism>
<keyword evidence="2" id="KW-1185">Reference proteome</keyword>
<evidence type="ECO:0000313" key="2">
    <source>
        <dbReference type="Proteomes" id="UP000789920"/>
    </source>
</evidence>
<protein>
    <submittedName>
        <fullName evidence="1">13198_t:CDS:1</fullName>
    </submittedName>
</protein>
<dbReference type="EMBL" id="CAJVQC010074451">
    <property type="protein sequence ID" value="CAG8813046.1"/>
    <property type="molecule type" value="Genomic_DNA"/>
</dbReference>